<accession>A0ACB0JXU1</accession>
<sequence length="841" mass="92441">MENTTMLAPSNVSDISIICYTPTMTTTNGVWQGDNPLDYSIPLFVLQITLVVLATRFFVFILKPFHQPRVIAEILGGLLLGPSVLGRDEKLANMIFPLKSAMFLETMANIGLIYFLFLIGLEMDISIVKRTGTKAVSIAVAGMVLPLIVGVGISFSMSGKNENTNEISYILYIGIVLSVTSFPVLTRMLAELKLINTELGKLALSTSLINDVCAWFLLALAIALSEQNSSTWASVWVVVSNMLFVAFCFFVVRPSVTWLINRTPEGKQFSEFQICVVLVGVAISAFITDVIGTHSIFGAFVFGLVIPNGPLGAAIIEKLEDFVSGLLLPLFYAISGLKTNISLIHGTGSWSFVFTIIPLACFGKVIGTLIISVLFDIPTRDGVVLGLLMNTKGLIEMIVLNIGREQKVLGDEIFSIMVVATLIMTATVSPIATLIYKPRKRLIPYRKRTMQSTRIDAELRVLLCIHAPRNVPTIINLLEATYPNKTSPICAHVLHLVELTNRASAMLVVHTSRQSGGPALNKTQAQTEHIITAFKNFEEHVGYVSVQPLTVVSPYPTMHEDICILAEEKRVATIIIPFHKQQTVDGDMQETNPALRLVNHNLLQSSPCSVGILVDRGLNGSNRLTANQASHRVAVLFFGGPDDREALSYGWRMSRHQRVFLTVMHFIPGKDVAELKTNNDQLDDERSIISNQIDEECINDIKMIAASDDSIKYIEKVVSNGEETVSAIREMNNVNDLFIVGRGQEKASALTEGLTDWSECPELGAIGDLLASSDFETSASVLVMHQYVGQGPDGEDILVNDKPWQSSDNFNSLREKTRCQQQRGRYVAVSTVANNLGPQYL</sequence>
<dbReference type="EMBL" id="CASHSV030000109">
    <property type="protein sequence ID" value="CAJ2648759.1"/>
    <property type="molecule type" value="Genomic_DNA"/>
</dbReference>
<keyword evidence="2" id="KW-1185">Reference proteome</keyword>
<evidence type="ECO:0000313" key="1">
    <source>
        <dbReference type="EMBL" id="CAJ2648759.1"/>
    </source>
</evidence>
<name>A0ACB0JXU1_TRIPR</name>
<comment type="caution">
    <text evidence="1">The sequence shown here is derived from an EMBL/GenBank/DDBJ whole genome shotgun (WGS) entry which is preliminary data.</text>
</comment>
<proteinExistence type="predicted"/>
<organism evidence="1 2">
    <name type="scientific">Trifolium pratense</name>
    <name type="common">Red clover</name>
    <dbReference type="NCBI Taxonomy" id="57577"/>
    <lineage>
        <taxon>Eukaryota</taxon>
        <taxon>Viridiplantae</taxon>
        <taxon>Streptophyta</taxon>
        <taxon>Embryophyta</taxon>
        <taxon>Tracheophyta</taxon>
        <taxon>Spermatophyta</taxon>
        <taxon>Magnoliopsida</taxon>
        <taxon>eudicotyledons</taxon>
        <taxon>Gunneridae</taxon>
        <taxon>Pentapetalae</taxon>
        <taxon>rosids</taxon>
        <taxon>fabids</taxon>
        <taxon>Fabales</taxon>
        <taxon>Fabaceae</taxon>
        <taxon>Papilionoideae</taxon>
        <taxon>50 kb inversion clade</taxon>
        <taxon>NPAAA clade</taxon>
        <taxon>Hologalegina</taxon>
        <taxon>IRL clade</taxon>
        <taxon>Trifolieae</taxon>
        <taxon>Trifolium</taxon>
    </lineage>
</organism>
<gene>
    <name evidence="1" type="ORF">MILVUS5_LOCUS17035</name>
</gene>
<dbReference type="Proteomes" id="UP001177021">
    <property type="component" value="Unassembled WGS sequence"/>
</dbReference>
<protein>
    <submittedName>
        <fullName evidence="1">Uncharacterized protein</fullName>
    </submittedName>
</protein>
<reference evidence="1" key="1">
    <citation type="submission" date="2023-10" db="EMBL/GenBank/DDBJ databases">
        <authorList>
            <person name="Rodriguez Cubillos JULIANA M."/>
            <person name="De Vega J."/>
        </authorList>
    </citation>
    <scope>NUCLEOTIDE SEQUENCE</scope>
</reference>
<evidence type="ECO:0000313" key="2">
    <source>
        <dbReference type="Proteomes" id="UP001177021"/>
    </source>
</evidence>